<dbReference type="RefSeq" id="WP_053996600.1">
    <property type="nucleotide sequence ID" value="NZ_CP065643.1"/>
</dbReference>
<evidence type="ECO:0000313" key="2">
    <source>
        <dbReference type="EMBL" id="KOY81353.1"/>
    </source>
</evidence>
<keyword evidence="3" id="KW-1185">Reference proteome</keyword>
<organism evidence="2 3">
    <name type="scientific">Lysinibacillus macroides</name>
    <dbReference type="NCBI Taxonomy" id="33935"/>
    <lineage>
        <taxon>Bacteria</taxon>
        <taxon>Bacillati</taxon>
        <taxon>Bacillota</taxon>
        <taxon>Bacilli</taxon>
        <taxon>Bacillales</taxon>
        <taxon>Bacillaceae</taxon>
        <taxon>Lysinibacillus</taxon>
    </lineage>
</organism>
<dbReference type="STRING" id="33935.ADM90_19705"/>
<evidence type="ECO:0000313" key="3">
    <source>
        <dbReference type="Proteomes" id="UP000037977"/>
    </source>
</evidence>
<comment type="caution">
    <text evidence="2">The sequence shown here is derived from an EMBL/GenBank/DDBJ whole genome shotgun (WGS) entry which is preliminary data.</text>
</comment>
<dbReference type="Proteomes" id="UP000037977">
    <property type="component" value="Unassembled WGS sequence"/>
</dbReference>
<dbReference type="EMBL" id="LGCI01000010">
    <property type="protein sequence ID" value="KOY81353.1"/>
    <property type="molecule type" value="Genomic_DNA"/>
</dbReference>
<feature type="signal peptide" evidence="1">
    <location>
        <begin position="1"/>
        <end position="24"/>
    </location>
</feature>
<keyword evidence="1" id="KW-0732">Signal</keyword>
<gene>
    <name evidence="2" type="ORF">ADM90_19705</name>
</gene>
<dbReference type="AlphaFoldDB" id="A0A0M9DIK9"/>
<dbReference type="OrthoDB" id="2450230at2"/>
<accession>A0A0M9DIK9</accession>
<evidence type="ECO:0000256" key="1">
    <source>
        <dbReference type="SAM" id="SignalP"/>
    </source>
</evidence>
<sequence>MSYTWLRAAGLMLLLLGLSGCSQSIEEQIANGLQITETVFAEEPEQHTEQIDDIQLYLPAKFKVEDSSDDYNIVISKGKESYILFINDREAKDSKLYYNLLKDNDADKIIEETTYEKDDHFGFTAVLKTANEDEMELVVSSGGIKMTTISQAKYIEDNLREMTKIVHSVKIK</sequence>
<feature type="chain" id="PRO_5038639999" description="Lipoprotein" evidence="1">
    <location>
        <begin position="25"/>
        <end position="172"/>
    </location>
</feature>
<evidence type="ECO:0008006" key="4">
    <source>
        <dbReference type="Google" id="ProtNLM"/>
    </source>
</evidence>
<name>A0A0M9DIK9_9BACI</name>
<dbReference type="PROSITE" id="PS51257">
    <property type="entry name" value="PROKAR_LIPOPROTEIN"/>
    <property type="match status" value="1"/>
</dbReference>
<reference evidence="2 3" key="1">
    <citation type="submission" date="2015-07" db="EMBL/GenBank/DDBJ databases">
        <title>Genome sequencing project for genomic taxonomy and phylogenomics of Bacillus-like bacteria.</title>
        <authorList>
            <person name="Liu B."/>
            <person name="Wang J."/>
            <person name="Zhu Y."/>
            <person name="Liu G."/>
            <person name="Chen Q."/>
            <person name="Chen Z."/>
            <person name="Che J."/>
            <person name="Ge C."/>
            <person name="Shi H."/>
            <person name="Pan Z."/>
            <person name="Liu X."/>
        </authorList>
    </citation>
    <scope>NUCLEOTIDE SEQUENCE [LARGE SCALE GENOMIC DNA]</scope>
    <source>
        <strain evidence="2 3">DSM 54</strain>
    </source>
</reference>
<dbReference type="PATRIC" id="fig|33935.3.peg.2766"/>
<protein>
    <recommendedName>
        <fullName evidence="4">Lipoprotein</fullName>
    </recommendedName>
</protein>
<proteinExistence type="predicted"/>